<feature type="domain" description="EF-hand" evidence="2">
    <location>
        <begin position="68"/>
        <end position="91"/>
    </location>
</feature>
<sequence>MSRMTRRSVLTLLTAGALAAFAAPALAHPHVWVTARAELVYDREGRITGIRHAWTFDKAYSAFVTQGLDRNGDGKLTPDELQDLAKENTESLVEFDYFTVLKSSGRKQDFDAPRDYRMAYGEEALTLTYLLPLKSPAAAKTVSLEVYDPTYFVSFTLAEGDAVALAGAPQGCAINISRPKNPDSGASAQAQAQPLSEAFFQTLTAASTFGVQFANKAIVACP</sequence>
<keyword evidence="1" id="KW-0732">Signal</keyword>
<dbReference type="Proteomes" id="UP000325614">
    <property type="component" value="Chromosome"/>
</dbReference>
<evidence type="ECO:0000313" key="4">
    <source>
        <dbReference type="Proteomes" id="UP000325614"/>
    </source>
</evidence>
<organism evidence="3 4">
    <name type="scientific">Microvirga thermotolerans</name>
    <dbReference type="NCBI Taxonomy" id="2651334"/>
    <lineage>
        <taxon>Bacteria</taxon>
        <taxon>Pseudomonadati</taxon>
        <taxon>Pseudomonadota</taxon>
        <taxon>Alphaproteobacteria</taxon>
        <taxon>Hyphomicrobiales</taxon>
        <taxon>Methylobacteriaceae</taxon>
        <taxon>Microvirga</taxon>
    </lineage>
</organism>
<dbReference type="AlphaFoldDB" id="A0A5P9JVC6"/>
<keyword evidence="4" id="KW-1185">Reference proteome</keyword>
<gene>
    <name evidence="3" type="ORF">GDR74_03725</name>
</gene>
<feature type="signal peptide" evidence="1">
    <location>
        <begin position="1"/>
        <end position="22"/>
    </location>
</feature>
<dbReference type="KEGG" id="mico:GDR74_03725"/>
<dbReference type="EMBL" id="CP045423">
    <property type="protein sequence ID" value="QFU15400.1"/>
    <property type="molecule type" value="Genomic_DNA"/>
</dbReference>
<dbReference type="PROSITE" id="PS50222">
    <property type="entry name" value="EF_HAND_2"/>
    <property type="match status" value="1"/>
</dbReference>
<dbReference type="GO" id="GO:0005509">
    <property type="term" value="F:calcium ion binding"/>
    <property type="evidence" value="ECO:0007669"/>
    <property type="project" value="InterPro"/>
</dbReference>
<dbReference type="InterPro" id="IPR018247">
    <property type="entry name" value="EF_Hand_1_Ca_BS"/>
</dbReference>
<protein>
    <submittedName>
        <fullName evidence="3">DUF1007 family protein</fullName>
    </submittedName>
</protein>
<dbReference type="InterPro" id="IPR006311">
    <property type="entry name" value="TAT_signal"/>
</dbReference>
<dbReference type="Pfam" id="PF06226">
    <property type="entry name" value="DUF1007"/>
    <property type="match status" value="1"/>
</dbReference>
<dbReference type="PROSITE" id="PS00018">
    <property type="entry name" value="EF_HAND_1"/>
    <property type="match status" value="1"/>
</dbReference>
<evidence type="ECO:0000256" key="1">
    <source>
        <dbReference type="SAM" id="SignalP"/>
    </source>
</evidence>
<evidence type="ECO:0000259" key="2">
    <source>
        <dbReference type="PROSITE" id="PS50222"/>
    </source>
</evidence>
<dbReference type="InterPro" id="IPR010412">
    <property type="entry name" value="DUF1007"/>
</dbReference>
<proteinExistence type="predicted"/>
<evidence type="ECO:0000313" key="3">
    <source>
        <dbReference type="EMBL" id="QFU15400.1"/>
    </source>
</evidence>
<accession>A0A5P9JVC6</accession>
<name>A0A5P9JVC6_9HYPH</name>
<dbReference type="PROSITE" id="PS51318">
    <property type="entry name" value="TAT"/>
    <property type="match status" value="1"/>
</dbReference>
<dbReference type="InterPro" id="IPR002048">
    <property type="entry name" value="EF_hand_dom"/>
</dbReference>
<reference evidence="3 4" key="1">
    <citation type="submission" date="2019-10" db="EMBL/GenBank/DDBJ databases">
        <title>Isolation, Identification of Microvirga thermotolerans HR1, a novel thermophilic bacterium and Comparative Genomics of the genus Microvirga.</title>
        <authorList>
            <person name="Li J."/>
            <person name="Zhang W."/>
            <person name="Lin M."/>
            <person name="Wang J."/>
        </authorList>
    </citation>
    <scope>NUCLEOTIDE SEQUENCE [LARGE SCALE GENOMIC DNA]</scope>
    <source>
        <strain evidence="3 4">HR1</strain>
    </source>
</reference>
<feature type="chain" id="PRO_5024957333" evidence="1">
    <location>
        <begin position="23"/>
        <end position="222"/>
    </location>
</feature>